<comment type="similarity">
    <text evidence="3 8">Belongs to the cytochrome P450 family.</text>
</comment>
<evidence type="ECO:0000256" key="2">
    <source>
        <dbReference type="ARBA" id="ARBA00004685"/>
    </source>
</evidence>
<name>A0A9P4RA78_9PLEO</name>
<evidence type="ECO:0000256" key="4">
    <source>
        <dbReference type="ARBA" id="ARBA00022723"/>
    </source>
</evidence>
<dbReference type="GO" id="GO:0005506">
    <property type="term" value="F:iron ion binding"/>
    <property type="evidence" value="ECO:0007669"/>
    <property type="project" value="InterPro"/>
</dbReference>
<keyword evidence="7 8" id="KW-0349">Heme</keyword>
<protein>
    <submittedName>
        <fullName evidence="10">Cytochrome P450</fullName>
    </submittedName>
</protein>
<evidence type="ECO:0000256" key="3">
    <source>
        <dbReference type="ARBA" id="ARBA00010617"/>
    </source>
</evidence>
<dbReference type="GO" id="GO:0020037">
    <property type="term" value="F:heme binding"/>
    <property type="evidence" value="ECO:0007669"/>
    <property type="project" value="InterPro"/>
</dbReference>
<evidence type="ECO:0000256" key="1">
    <source>
        <dbReference type="ARBA" id="ARBA00001971"/>
    </source>
</evidence>
<organism evidence="10 11">
    <name type="scientific">Polyplosphaeria fusca</name>
    <dbReference type="NCBI Taxonomy" id="682080"/>
    <lineage>
        <taxon>Eukaryota</taxon>
        <taxon>Fungi</taxon>
        <taxon>Dikarya</taxon>
        <taxon>Ascomycota</taxon>
        <taxon>Pezizomycotina</taxon>
        <taxon>Dothideomycetes</taxon>
        <taxon>Pleosporomycetidae</taxon>
        <taxon>Pleosporales</taxon>
        <taxon>Tetraplosphaeriaceae</taxon>
        <taxon>Polyplosphaeria</taxon>
    </lineage>
</organism>
<keyword evidence="6 7" id="KW-0408">Iron</keyword>
<evidence type="ECO:0000256" key="6">
    <source>
        <dbReference type="ARBA" id="ARBA00023004"/>
    </source>
</evidence>
<keyword evidence="5 8" id="KW-0560">Oxidoreductase</keyword>
<comment type="caution">
    <text evidence="10">The sequence shown here is derived from an EMBL/GenBank/DDBJ whole genome shotgun (WGS) entry which is preliminary data.</text>
</comment>
<dbReference type="InterPro" id="IPR017972">
    <property type="entry name" value="Cyt_P450_CS"/>
</dbReference>
<dbReference type="InterPro" id="IPR036396">
    <property type="entry name" value="Cyt_P450_sf"/>
</dbReference>
<dbReference type="InterPro" id="IPR002403">
    <property type="entry name" value="Cyt_P450_E_grp-IV"/>
</dbReference>
<dbReference type="PANTHER" id="PTHR46206:SF7">
    <property type="entry name" value="P450, PUTATIVE (EUROFUNG)-RELATED"/>
    <property type="match status" value="1"/>
</dbReference>
<dbReference type="Pfam" id="PF00067">
    <property type="entry name" value="p450"/>
    <property type="match status" value="1"/>
</dbReference>
<dbReference type="Gene3D" id="1.10.630.10">
    <property type="entry name" value="Cytochrome P450"/>
    <property type="match status" value="1"/>
</dbReference>
<feature type="transmembrane region" description="Helical" evidence="9">
    <location>
        <begin position="12"/>
        <end position="32"/>
    </location>
</feature>
<dbReference type="PRINTS" id="PR00465">
    <property type="entry name" value="EP450IV"/>
</dbReference>
<sequence>MELQSIAGFSHTVQTAAVATIIFAACICFSQINWYKQFSKLPAFTGNQGSFDTRRKAYHKSARQMYTDGYAQFKDRVYRMSTTENMDCVVVPPRFLPELRKLPDSVLSFPKCVEESMESKYTFIDPNEPIGTHTVKADLTPALVRLNPTICAEVEEAVKEEIPASDDWTEVPIYMAIARIVAKVSGRVFVGPELYKHEDYLDAGLNYTMELISAQRAIKQMKPIWRPFLAPRLPEVRRLKERERQATSFLEPVVKARREAEKNPDYQKPDDMLQWNMDRGAHLDAAQHAKLQLGFIFAAIHTTSITATNILYNLAVTPEYIPPLRDEIRTVMAQHNGVITSRALQQMEKLDSYMKESMRFHPISFTSMRRKVLRPFTLSNNQYIPAGVTIEVPAHAVYQDATHYPDSTTFDGFRFWKLRQAGEGAARNQFVTSNEQNLNWGYGRHACPGRFFAANEIKMILARVVLEFDVGNVGGGRERYENLEMGRSTSPDPRKKLLFRKAAV</sequence>
<feature type="binding site" description="axial binding residue" evidence="7">
    <location>
        <position position="447"/>
    </location>
    <ligand>
        <name>heme</name>
        <dbReference type="ChEBI" id="CHEBI:30413"/>
    </ligand>
    <ligandPart>
        <name>Fe</name>
        <dbReference type="ChEBI" id="CHEBI:18248"/>
    </ligandPart>
</feature>
<keyword evidence="9" id="KW-0472">Membrane</keyword>
<dbReference type="EMBL" id="ML996098">
    <property type="protein sequence ID" value="KAF2740990.1"/>
    <property type="molecule type" value="Genomic_DNA"/>
</dbReference>
<accession>A0A9P4RA78</accession>
<evidence type="ECO:0000256" key="5">
    <source>
        <dbReference type="ARBA" id="ARBA00023002"/>
    </source>
</evidence>
<dbReference type="PROSITE" id="PS00086">
    <property type="entry name" value="CYTOCHROME_P450"/>
    <property type="match status" value="1"/>
</dbReference>
<keyword evidence="9" id="KW-1133">Transmembrane helix</keyword>
<keyword evidence="9" id="KW-0812">Transmembrane</keyword>
<gene>
    <name evidence="10" type="ORF">EJ04DRAFT_507430</name>
</gene>
<dbReference type="CDD" id="cd11041">
    <property type="entry name" value="CYP503A1-like"/>
    <property type="match status" value="1"/>
</dbReference>
<dbReference type="AlphaFoldDB" id="A0A9P4RA78"/>
<evidence type="ECO:0000256" key="7">
    <source>
        <dbReference type="PIRSR" id="PIRSR602403-1"/>
    </source>
</evidence>
<evidence type="ECO:0000256" key="8">
    <source>
        <dbReference type="RuleBase" id="RU000461"/>
    </source>
</evidence>
<evidence type="ECO:0000313" key="10">
    <source>
        <dbReference type="EMBL" id="KAF2740990.1"/>
    </source>
</evidence>
<dbReference type="InterPro" id="IPR001128">
    <property type="entry name" value="Cyt_P450"/>
</dbReference>
<reference evidence="10" key="1">
    <citation type="journal article" date="2020" name="Stud. Mycol.">
        <title>101 Dothideomycetes genomes: a test case for predicting lifestyles and emergence of pathogens.</title>
        <authorList>
            <person name="Haridas S."/>
            <person name="Albert R."/>
            <person name="Binder M."/>
            <person name="Bloem J."/>
            <person name="Labutti K."/>
            <person name="Salamov A."/>
            <person name="Andreopoulos B."/>
            <person name="Baker S."/>
            <person name="Barry K."/>
            <person name="Bills G."/>
            <person name="Bluhm B."/>
            <person name="Cannon C."/>
            <person name="Castanera R."/>
            <person name="Culley D."/>
            <person name="Daum C."/>
            <person name="Ezra D."/>
            <person name="Gonzalez J."/>
            <person name="Henrissat B."/>
            <person name="Kuo A."/>
            <person name="Liang C."/>
            <person name="Lipzen A."/>
            <person name="Lutzoni F."/>
            <person name="Magnuson J."/>
            <person name="Mondo S."/>
            <person name="Nolan M."/>
            <person name="Ohm R."/>
            <person name="Pangilinan J."/>
            <person name="Park H.-J."/>
            <person name="Ramirez L."/>
            <person name="Alfaro M."/>
            <person name="Sun H."/>
            <person name="Tritt A."/>
            <person name="Yoshinaga Y."/>
            <person name="Zwiers L.-H."/>
            <person name="Turgeon B."/>
            <person name="Goodwin S."/>
            <person name="Spatafora J."/>
            <person name="Crous P."/>
            <person name="Grigoriev I."/>
        </authorList>
    </citation>
    <scope>NUCLEOTIDE SEQUENCE</scope>
    <source>
        <strain evidence="10">CBS 125425</strain>
    </source>
</reference>
<dbReference type="SUPFAM" id="SSF48264">
    <property type="entry name" value="Cytochrome P450"/>
    <property type="match status" value="1"/>
</dbReference>
<dbReference type="PANTHER" id="PTHR46206">
    <property type="entry name" value="CYTOCHROME P450"/>
    <property type="match status" value="1"/>
</dbReference>
<dbReference type="GO" id="GO:0004497">
    <property type="term" value="F:monooxygenase activity"/>
    <property type="evidence" value="ECO:0007669"/>
    <property type="project" value="UniProtKB-KW"/>
</dbReference>
<proteinExistence type="inferred from homology"/>
<keyword evidence="8" id="KW-0503">Monooxygenase</keyword>
<dbReference type="GO" id="GO:0016705">
    <property type="term" value="F:oxidoreductase activity, acting on paired donors, with incorporation or reduction of molecular oxygen"/>
    <property type="evidence" value="ECO:0007669"/>
    <property type="project" value="InterPro"/>
</dbReference>
<dbReference type="Proteomes" id="UP000799444">
    <property type="component" value="Unassembled WGS sequence"/>
</dbReference>
<keyword evidence="4 7" id="KW-0479">Metal-binding</keyword>
<evidence type="ECO:0000256" key="9">
    <source>
        <dbReference type="SAM" id="Phobius"/>
    </source>
</evidence>
<keyword evidence="11" id="KW-1185">Reference proteome</keyword>
<comment type="cofactor">
    <cofactor evidence="1 7">
        <name>heme</name>
        <dbReference type="ChEBI" id="CHEBI:30413"/>
    </cofactor>
</comment>
<evidence type="ECO:0000313" key="11">
    <source>
        <dbReference type="Proteomes" id="UP000799444"/>
    </source>
</evidence>
<dbReference type="OrthoDB" id="1844152at2759"/>
<comment type="pathway">
    <text evidence="2">Mycotoxin biosynthesis.</text>
</comment>